<organism evidence="2 3">
    <name type="scientific">Rotaria sordida</name>
    <dbReference type="NCBI Taxonomy" id="392033"/>
    <lineage>
        <taxon>Eukaryota</taxon>
        <taxon>Metazoa</taxon>
        <taxon>Spiralia</taxon>
        <taxon>Gnathifera</taxon>
        <taxon>Rotifera</taxon>
        <taxon>Eurotatoria</taxon>
        <taxon>Bdelloidea</taxon>
        <taxon>Philodinida</taxon>
        <taxon>Philodinidae</taxon>
        <taxon>Rotaria</taxon>
    </lineage>
</organism>
<evidence type="ECO:0000313" key="1">
    <source>
        <dbReference type="EMBL" id="CAF1406081.1"/>
    </source>
</evidence>
<dbReference type="EMBL" id="CAJNOT010003914">
    <property type="protein sequence ID" value="CAF1406081.1"/>
    <property type="molecule type" value="Genomic_DNA"/>
</dbReference>
<dbReference type="EMBL" id="CAJOBD010005546">
    <property type="protein sequence ID" value="CAF4034616.1"/>
    <property type="molecule type" value="Genomic_DNA"/>
</dbReference>
<sequence>MCCCRYIDDVFMTTNLSKDEMLQQLNETMKTDPNIKITITINQSLEYLDATIENNNGQLKTTIYHKSAREPYILPKGKQTDFVIS</sequence>
<dbReference type="InterPro" id="IPR035942">
    <property type="entry name" value="Lp2179-like_sf"/>
</dbReference>
<dbReference type="SUPFAM" id="SSF160800">
    <property type="entry name" value="Lp2179-like"/>
    <property type="match status" value="1"/>
</dbReference>
<dbReference type="Proteomes" id="UP000663836">
    <property type="component" value="Unassembled WGS sequence"/>
</dbReference>
<evidence type="ECO:0008006" key="4">
    <source>
        <dbReference type="Google" id="ProtNLM"/>
    </source>
</evidence>
<dbReference type="Proteomes" id="UP000663864">
    <property type="component" value="Unassembled WGS sequence"/>
</dbReference>
<dbReference type="AlphaFoldDB" id="A0A819QTC2"/>
<accession>A0A819QTC2</accession>
<evidence type="ECO:0000313" key="3">
    <source>
        <dbReference type="Proteomes" id="UP000663836"/>
    </source>
</evidence>
<comment type="caution">
    <text evidence="2">The sequence shown here is derived from an EMBL/GenBank/DDBJ whole genome shotgun (WGS) entry which is preliminary data.</text>
</comment>
<reference evidence="2" key="1">
    <citation type="submission" date="2021-02" db="EMBL/GenBank/DDBJ databases">
        <authorList>
            <person name="Nowell W R."/>
        </authorList>
    </citation>
    <scope>NUCLEOTIDE SEQUENCE</scope>
</reference>
<evidence type="ECO:0000313" key="2">
    <source>
        <dbReference type="EMBL" id="CAF4034616.1"/>
    </source>
</evidence>
<name>A0A819QTC2_9BILA</name>
<proteinExistence type="predicted"/>
<protein>
    <recommendedName>
        <fullName evidence="4">Reverse transcriptase domain-containing protein</fullName>
    </recommendedName>
</protein>
<gene>
    <name evidence="2" type="ORF">JBS370_LOCUS28151</name>
    <name evidence="1" type="ORF">ZHD862_LOCUS33342</name>
</gene>